<dbReference type="Gene3D" id="3.90.1010.20">
    <property type="match status" value="2"/>
</dbReference>
<dbReference type="SMART" id="SM00900">
    <property type="entry name" value="FMN_bind"/>
    <property type="match status" value="2"/>
</dbReference>
<sequence>MKKSHPIRRVMLATAATVSGIVLLLSLKPASDPASASAAGGAAPQQTAAAQESAQGGAAAAQSGTVTGDVVKTQYGPVQVRLTMSGGKISKAEAVQAPSGGTSSQKTELAVPRLNQEAVAAGSADIDAVSGATYTSDGYKQSLQSALDKAKATGGGASSASPSPTGGGSSTQAKTVTGSVVKTQYGPVQVRVTVSGGKISKAEAVQAPSGGTSSQKTELAVPRLNQEAVAAGSADIDTVSGATYTSDGYKQSLQSALDKAGG</sequence>
<dbReference type="Proteomes" id="UP000302139">
    <property type="component" value="Unassembled WGS sequence"/>
</dbReference>
<evidence type="ECO:0000313" key="3">
    <source>
        <dbReference type="EMBL" id="GDY67028.1"/>
    </source>
</evidence>
<accession>A0A4D4M5B3</accession>
<feature type="region of interest" description="Disordered" evidence="1">
    <location>
        <begin position="150"/>
        <end position="174"/>
    </location>
</feature>
<protein>
    <submittedName>
        <fullName evidence="3">FMN-binding protein</fullName>
    </submittedName>
</protein>
<dbReference type="GO" id="GO:0010181">
    <property type="term" value="F:FMN binding"/>
    <property type="evidence" value="ECO:0007669"/>
    <property type="project" value="InterPro"/>
</dbReference>
<organism evidence="3 4">
    <name type="scientific">Streptomyces avermitilis</name>
    <dbReference type="NCBI Taxonomy" id="33903"/>
    <lineage>
        <taxon>Bacteria</taxon>
        <taxon>Bacillati</taxon>
        <taxon>Actinomycetota</taxon>
        <taxon>Actinomycetes</taxon>
        <taxon>Kitasatosporales</taxon>
        <taxon>Streptomycetaceae</taxon>
        <taxon>Streptomyces</taxon>
    </lineage>
</organism>
<dbReference type="AlphaFoldDB" id="A0A4D4M5B3"/>
<dbReference type="Pfam" id="PF04205">
    <property type="entry name" value="FMN_bind"/>
    <property type="match status" value="2"/>
</dbReference>
<reference evidence="3 4" key="1">
    <citation type="submission" date="2019-04" db="EMBL/GenBank/DDBJ databases">
        <title>Draft genome sequences of Streptomyces avermitilis NBRC 14893.</title>
        <authorList>
            <person name="Komaki H."/>
            <person name="Tamura T."/>
            <person name="Hosoyama A."/>
        </authorList>
    </citation>
    <scope>NUCLEOTIDE SEQUENCE [LARGE SCALE GENOMIC DNA]</scope>
    <source>
        <strain evidence="3 4">NBRC 14893</strain>
    </source>
</reference>
<dbReference type="EMBL" id="BJHX01000001">
    <property type="protein sequence ID" value="GDY67028.1"/>
    <property type="molecule type" value="Genomic_DNA"/>
</dbReference>
<dbReference type="GeneID" id="41543837"/>
<evidence type="ECO:0000313" key="4">
    <source>
        <dbReference type="Proteomes" id="UP000302139"/>
    </source>
</evidence>
<name>A0A4D4M5B3_STRAX</name>
<dbReference type="InterPro" id="IPR007329">
    <property type="entry name" value="FMN-bd"/>
</dbReference>
<feature type="domain" description="FMN-binding" evidence="2">
    <location>
        <begin position="74"/>
        <end position="150"/>
    </location>
</feature>
<dbReference type="OMA" id="HPIRRVM"/>
<dbReference type="GO" id="GO:0016020">
    <property type="term" value="C:membrane"/>
    <property type="evidence" value="ECO:0007669"/>
    <property type="project" value="InterPro"/>
</dbReference>
<proteinExistence type="predicted"/>
<feature type="domain" description="FMN-binding" evidence="2">
    <location>
        <begin position="184"/>
        <end position="260"/>
    </location>
</feature>
<gene>
    <name evidence="3" type="ORF">SAV14893_064210</name>
</gene>
<feature type="compositionally biased region" description="Low complexity" evidence="1">
    <location>
        <begin position="32"/>
        <end position="64"/>
    </location>
</feature>
<dbReference type="InterPro" id="IPR006311">
    <property type="entry name" value="TAT_signal"/>
</dbReference>
<dbReference type="PROSITE" id="PS51318">
    <property type="entry name" value="TAT"/>
    <property type="match status" value="1"/>
</dbReference>
<feature type="compositionally biased region" description="Polar residues" evidence="1">
    <location>
        <begin position="240"/>
        <end position="255"/>
    </location>
</feature>
<evidence type="ECO:0000256" key="1">
    <source>
        <dbReference type="SAM" id="MobiDB-lite"/>
    </source>
</evidence>
<feature type="region of interest" description="Disordered" evidence="1">
    <location>
        <begin position="32"/>
        <end position="65"/>
    </location>
</feature>
<comment type="caution">
    <text evidence="3">The sequence shown here is derived from an EMBL/GenBank/DDBJ whole genome shotgun (WGS) entry which is preliminary data.</text>
</comment>
<evidence type="ECO:0000259" key="2">
    <source>
        <dbReference type="SMART" id="SM00900"/>
    </source>
</evidence>
<feature type="region of interest" description="Disordered" evidence="1">
    <location>
        <begin position="240"/>
        <end position="262"/>
    </location>
</feature>
<dbReference type="RefSeq" id="WP_010988168.1">
    <property type="nucleotide sequence ID" value="NZ_BAABTN010000048.1"/>
</dbReference>